<evidence type="ECO:0000313" key="2">
    <source>
        <dbReference type="EMBL" id="MDS3861670.1"/>
    </source>
</evidence>
<dbReference type="AlphaFoldDB" id="A0AAE4FVH4"/>
<dbReference type="RefSeq" id="WP_322878905.1">
    <property type="nucleotide sequence ID" value="NZ_JAVMIP010000015.1"/>
</dbReference>
<protein>
    <submittedName>
        <fullName evidence="2">Uncharacterized protein</fullName>
    </submittedName>
</protein>
<comment type="caution">
    <text evidence="2">The sequence shown here is derived from an EMBL/GenBank/DDBJ whole genome shotgun (WGS) entry which is preliminary data.</text>
</comment>
<dbReference type="Proteomes" id="UP001268256">
    <property type="component" value="Unassembled WGS sequence"/>
</dbReference>
<keyword evidence="3" id="KW-1185">Reference proteome</keyword>
<accession>A0AAE4FVH4</accession>
<organism evidence="2 3">
    <name type="scientific">Pseudocalidococcus azoricus BACA0444</name>
    <dbReference type="NCBI Taxonomy" id="2918990"/>
    <lineage>
        <taxon>Bacteria</taxon>
        <taxon>Bacillati</taxon>
        <taxon>Cyanobacteriota</taxon>
        <taxon>Cyanophyceae</taxon>
        <taxon>Acaryochloridales</taxon>
        <taxon>Thermosynechococcaceae</taxon>
        <taxon>Pseudocalidococcus</taxon>
        <taxon>Pseudocalidococcus azoricus</taxon>
    </lineage>
</organism>
<name>A0AAE4FVH4_9CYAN</name>
<feature type="coiled-coil region" evidence="1">
    <location>
        <begin position="43"/>
        <end position="113"/>
    </location>
</feature>
<evidence type="ECO:0000313" key="3">
    <source>
        <dbReference type="Proteomes" id="UP001268256"/>
    </source>
</evidence>
<sequence length="154" mass="17544">MSNTAHRYLRLCQAYVQLADKFTQLDVEQMTLREKLIPFLLAFKHYKELSEQLANENTSLQAELEDIRQRYAQLNAAENQFAPELTSELEAALLEAEEQMALVEETIQEQNMDPDPDLLPVEKLLLDEYVTGTGELAGMFPEAGVNPKLAESHF</sequence>
<dbReference type="EMBL" id="JAVMIP010000015">
    <property type="protein sequence ID" value="MDS3861670.1"/>
    <property type="molecule type" value="Genomic_DNA"/>
</dbReference>
<evidence type="ECO:0000256" key="1">
    <source>
        <dbReference type="SAM" id="Coils"/>
    </source>
</evidence>
<reference evidence="3" key="1">
    <citation type="submission" date="2023-07" db="EMBL/GenBank/DDBJ databases">
        <authorList>
            <person name="Luz R."/>
            <person name="Cordeiro R."/>
            <person name="Fonseca A."/>
            <person name="Goncalves V."/>
        </authorList>
    </citation>
    <scope>NUCLEOTIDE SEQUENCE [LARGE SCALE GENOMIC DNA]</scope>
    <source>
        <strain evidence="3">BACA0444</strain>
    </source>
</reference>
<proteinExistence type="predicted"/>
<gene>
    <name evidence="2" type="ORF">RIF25_12730</name>
</gene>
<keyword evidence="1" id="KW-0175">Coiled coil</keyword>